<protein>
    <submittedName>
        <fullName evidence="2">Uncharacterized protein</fullName>
    </submittedName>
</protein>
<feature type="compositionally biased region" description="Polar residues" evidence="1">
    <location>
        <begin position="57"/>
        <end position="77"/>
    </location>
</feature>
<dbReference type="EMBL" id="AFRT01001001">
    <property type="protein sequence ID" value="ELU41703.1"/>
    <property type="molecule type" value="Genomic_DNA"/>
</dbReference>
<evidence type="ECO:0000313" key="3">
    <source>
        <dbReference type="Proteomes" id="UP000011668"/>
    </source>
</evidence>
<dbReference type="AlphaFoldDB" id="L8WY54"/>
<evidence type="ECO:0000256" key="1">
    <source>
        <dbReference type="SAM" id="MobiDB-lite"/>
    </source>
</evidence>
<feature type="region of interest" description="Disordered" evidence="1">
    <location>
        <begin position="54"/>
        <end position="87"/>
    </location>
</feature>
<dbReference type="HOGENOM" id="CLU_669361_0_0_1"/>
<reference evidence="2 3" key="1">
    <citation type="journal article" date="2013" name="Nat. Commun.">
        <title>The evolution and pathogenic mechanisms of the rice sheath blight pathogen.</title>
        <authorList>
            <person name="Zheng A."/>
            <person name="Lin R."/>
            <person name="Xu L."/>
            <person name="Qin P."/>
            <person name="Tang C."/>
            <person name="Ai P."/>
            <person name="Zhang D."/>
            <person name="Liu Y."/>
            <person name="Sun Z."/>
            <person name="Feng H."/>
            <person name="Wang Y."/>
            <person name="Chen Y."/>
            <person name="Liang X."/>
            <person name="Fu R."/>
            <person name="Li Q."/>
            <person name="Zhang J."/>
            <person name="Yu X."/>
            <person name="Xie Z."/>
            <person name="Ding L."/>
            <person name="Guan P."/>
            <person name="Tang J."/>
            <person name="Liang Y."/>
            <person name="Wang S."/>
            <person name="Deng Q."/>
            <person name="Li S."/>
            <person name="Zhu J."/>
            <person name="Wang L."/>
            <person name="Liu H."/>
            <person name="Li P."/>
        </authorList>
    </citation>
    <scope>NUCLEOTIDE SEQUENCE [LARGE SCALE GENOMIC DNA]</scope>
    <source>
        <strain evidence="3">AG-1 IA</strain>
    </source>
</reference>
<evidence type="ECO:0000313" key="2">
    <source>
        <dbReference type="EMBL" id="ELU41703.1"/>
    </source>
</evidence>
<proteinExistence type="predicted"/>
<organism evidence="2 3">
    <name type="scientific">Thanatephorus cucumeris (strain AG1-IA)</name>
    <name type="common">Rice sheath blight fungus</name>
    <name type="synonym">Rhizoctonia solani</name>
    <dbReference type="NCBI Taxonomy" id="983506"/>
    <lineage>
        <taxon>Eukaryota</taxon>
        <taxon>Fungi</taxon>
        <taxon>Dikarya</taxon>
        <taxon>Basidiomycota</taxon>
        <taxon>Agaricomycotina</taxon>
        <taxon>Agaricomycetes</taxon>
        <taxon>Cantharellales</taxon>
        <taxon>Ceratobasidiaceae</taxon>
        <taxon>Rhizoctonia</taxon>
        <taxon>Rhizoctonia solani AG-1</taxon>
    </lineage>
</organism>
<dbReference type="Proteomes" id="UP000011668">
    <property type="component" value="Unassembled WGS sequence"/>
</dbReference>
<sequence length="411" mass="45606">MIMEKQHVRDSGVPITSGPHRPRAQSQYVTTIHYKSRLGAESPAQNEIKSVQCERLPSNQAQNTRQNPETIEMTSRQSSHDDRVKSRRDKAGIYPNLFSVSPESYRCVQEPIQTLSIDMHHRRHHPKLPRGPYEAMRQLRMPRQCELSKIVHSIVACGVSGRGACLTRPRGQGHTSYRKAVELKDTFGAWLRFARTSKCAEDGNISRKKGHFISIDLPSNGGLQSMKAGASNCNLYTAACLDFVFGRRYFRDAIEFIPGMLPDPLQFLTPLVIVPIKDFLSVLAIHVREEADRTRTSVTAVISHIVYNSPSRREGGGGRASMSLDDKRCRQGASSVFVSTACWLDIGTLRDGEIGGGTRAPSGRDVCGGPITTGGKVYWPISIGSRMTVGATWAHSTGLEAEEMERGYYFI</sequence>
<gene>
    <name evidence="2" type="ORF">AG1IA_04265</name>
</gene>
<name>L8WY54_THACA</name>
<feature type="region of interest" description="Disordered" evidence="1">
    <location>
        <begin position="1"/>
        <end position="25"/>
    </location>
</feature>
<feature type="compositionally biased region" description="Basic and acidic residues" evidence="1">
    <location>
        <begin position="1"/>
        <end position="10"/>
    </location>
</feature>
<comment type="caution">
    <text evidence="2">The sequence shown here is derived from an EMBL/GenBank/DDBJ whole genome shotgun (WGS) entry which is preliminary data.</text>
</comment>
<accession>L8WY54</accession>
<keyword evidence="3" id="KW-1185">Reference proteome</keyword>